<sequence>MTSSSNVFGEKASIFVSIIATFIGLSLSITAILLPSWQVVNLREYNSIHEHGLWLDCRRHSRDSNANVLLRRYTTNTEPLNCVYKFDYDKYSGTFDLEDDNSPVGEVNRHKFYGWHTATLILLALALLTSFLSVCLGLSACCYSSLALIVTGVTLMTTFLSVIAEGLFFFYSHRADVRFIKGIVSTYEVLKHFSYNNFIISLQRVGLAFFLQMAACACHFLAFLVSLVFIYFAWTGKSDASDRYSFNRGSKLNVASMGRKQLSQFEVLLVYRSLEFEPQMIYQQNVAPTGIRPPHYMKHQEQYDKNIAGKQYDKNIAGSTPELGTRQLSAEFFGQKVRRKSETCV</sequence>
<dbReference type="PANTHER" id="PTHR10671">
    <property type="entry name" value="EPITHELIAL MEMBRANE PROTEIN-RELATED"/>
    <property type="match status" value="1"/>
</dbReference>
<evidence type="ECO:0000256" key="2">
    <source>
        <dbReference type="ARBA" id="ARBA00022692"/>
    </source>
</evidence>
<evidence type="ECO:0000256" key="5">
    <source>
        <dbReference type="SAM" id="Phobius"/>
    </source>
</evidence>
<dbReference type="STRING" id="42155.A0A0R3QSC0"/>
<evidence type="ECO:0000313" key="7">
    <source>
        <dbReference type="Proteomes" id="UP000280834"/>
    </source>
</evidence>
<name>A0A0R3QSC0_9BILA</name>
<dbReference type="EMBL" id="UZAG01016528">
    <property type="protein sequence ID" value="VDO28970.1"/>
    <property type="molecule type" value="Genomic_DNA"/>
</dbReference>
<evidence type="ECO:0000256" key="1">
    <source>
        <dbReference type="ARBA" id="ARBA00004141"/>
    </source>
</evidence>
<dbReference type="AlphaFoldDB" id="A0A0R3QSC0"/>
<dbReference type="InterPro" id="IPR010761">
    <property type="entry name" value="Clc_prot-like"/>
</dbReference>
<reference evidence="6 7" key="2">
    <citation type="submission" date="2018-11" db="EMBL/GenBank/DDBJ databases">
        <authorList>
            <consortium name="Pathogen Informatics"/>
        </authorList>
    </citation>
    <scope>NUCLEOTIDE SEQUENCE [LARGE SCALE GENOMIC DNA]</scope>
</reference>
<dbReference type="WBParaSite" id="BTMF_0001062201-mRNA-1">
    <property type="protein sequence ID" value="BTMF_0001062201-mRNA-1"/>
    <property type="gene ID" value="BTMF_0001062201"/>
</dbReference>
<dbReference type="FunFam" id="1.20.140.150:FF:000039">
    <property type="entry name" value="Neuronal SYmmetry"/>
    <property type="match status" value="1"/>
</dbReference>
<keyword evidence="3 5" id="KW-1133">Transmembrane helix</keyword>
<evidence type="ECO:0000256" key="4">
    <source>
        <dbReference type="ARBA" id="ARBA00023136"/>
    </source>
</evidence>
<dbReference type="Pfam" id="PF07062">
    <property type="entry name" value="Clc-like"/>
    <property type="match status" value="1"/>
</dbReference>
<dbReference type="PANTHER" id="PTHR10671:SF51">
    <property type="entry name" value="CLC-LIKE PROTEIN"/>
    <property type="match status" value="1"/>
</dbReference>
<organism evidence="8">
    <name type="scientific">Brugia timori</name>
    <dbReference type="NCBI Taxonomy" id="42155"/>
    <lineage>
        <taxon>Eukaryota</taxon>
        <taxon>Metazoa</taxon>
        <taxon>Ecdysozoa</taxon>
        <taxon>Nematoda</taxon>
        <taxon>Chromadorea</taxon>
        <taxon>Rhabditida</taxon>
        <taxon>Spirurina</taxon>
        <taxon>Spiruromorpha</taxon>
        <taxon>Filarioidea</taxon>
        <taxon>Onchocercidae</taxon>
        <taxon>Brugia</taxon>
    </lineage>
</organism>
<dbReference type="InterPro" id="IPR050579">
    <property type="entry name" value="PMP-22/EMP/MP20-like"/>
</dbReference>
<feature type="transmembrane region" description="Helical" evidence="5">
    <location>
        <begin position="207"/>
        <end position="234"/>
    </location>
</feature>
<proteinExistence type="predicted"/>
<dbReference type="Proteomes" id="UP000280834">
    <property type="component" value="Unassembled WGS sequence"/>
</dbReference>
<gene>
    <name evidence="6" type="ORF">BTMF_LOCUS8656</name>
</gene>
<keyword evidence="2 5" id="KW-0812">Transmembrane</keyword>
<evidence type="ECO:0000313" key="6">
    <source>
        <dbReference type="EMBL" id="VDO28970.1"/>
    </source>
</evidence>
<keyword evidence="4 5" id="KW-0472">Membrane</keyword>
<feature type="transmembrane region" description="Helical" evidence="5">
    <location>
        <begin position="12"/>
        <end position="34"/>
    </location>
</feature>
<comment type="subcellular location">
    <subcellularLocation>
        <location evidence="1">Membrane</location>
        <topology evidence="1">Multi-pass membrane protein</topology>
    </subcellularLocation>
</comment>
<feature type="transmembrane region" description="Helical" evidence="5">
    <location>
        <begin position="146"/>
        <end position="171"/>
    </location>
</feature>
<feature type="transmembrane region" description="Helical" evidence="5">
    <location>
        <begin position="118"/>
        <end position="140"/>
    </location>
</feature>
<keyword evidence="7" id="KW-1185">Reference proteome</keyword>
<evidence type="ECO:0000313" key="8">
    <source>
        <dbReference type="WBParaSite" id="BTMF_0001062201-mRNA-1"/>
    </source>
</evidence>
<dbReference type="GO" id="GO:0005886">
    <property type="term" value="C:plasma membrane"/>
    <property type="evidence" value="ECO:0007669"/>
    <property type="project" value="TreeGrafter"/>
</dbReference>
<protein>
    <submittedName>
        <fullName evidence="8">Clc-like protein</fullName>
    </submittedName>
</protein>
<dbReference type="Gene3D" id="1.20.140.150">
    <property type="match status" value="1"/>
</dbReference>
<accession>A0A0R3QSC0</accession>
<evidence type="ECO:0000256" key="3">
    <source>
        <dbReference type="ARBA" id="ARBA00022989"/>
    </source>
</evidence>
<reference evidence="8" key="1">
    <citation type="submission" date="2017-02" db="UniProtKB">
        <authorList>
            <consortium name="WormBaseParasite"/>
        </authorList>
    </citation>
    <scope>IDENTIFICATION</scope>
</reference>